<feature type="domain" description="HD/PDEase" evidence="8">
    <location>
        <begin position="28"/>
        <end position="146"/>
    </location>
</feature>
<accession>A0A7G8BQB1</accession>
<dbReference type="EC" id="3.1.3.89" evidence="5"/>
<evidence type="ECO:0000256" key="3">
    <source>
        <dbReference type="ARBA" id="ARBA00001941"/>
    </source>
</evidence>
<sequence>MPDTIQFVLEIDKLKGVLRKVRPIWEERYENTAEHSWQIALFAMSMARTLELKIDVTRVVAMLLVHDLGEIDAGDKFVFAQGGWEERKAAELKALERICGLAPKKTGDFLLGLWKEFDAGESDEARFAKAIDRCMPVLLNLNKKGGSWLEHGVSYERVVERVGPEIESGCLELWEYLKPQLEAGRRKGFFAASTS</sequence>
<evidence type="ECO:0000256" key="1">
    <source>
        <dbReference type="ARBA" id="ARBA00001638"/>
    </source>
</evidence>
<dbReference type="SMART" id="SM00471">
    <property type="entry name" value="HDc"/>
    <property type="match status" value="1"/>
</dbReference>
<dbReference type="PANTHER" id="PTHR11845:SF13">
    <property type="entry name" value="5'-DEOXYNUCLEOTIDASE HDDC2"/>
    <property type="match status" value="1"/>
</dbReference>
<comment type="catalytic activity">
    <reaction evidence="1">
        <text>a 2'-deoxyribonucleoside 5'-phosphate + H2O = a 2'-deoxyribonucleoside + phosphate</text>
        <dbReference type="Rhea" id="RHEA:36167"/>
        <dbReference type="ChEBI" id="CHEBI:15377"/>
        <dbReference type="ChEBI" id="CHEBI:18274"/>
        <dbReference type="ChEBI" id="CHEBI:43474"/>
        <dbReference type="ChEBI" id="CHEBI:65317"/>
        <dbReference type="EC" id="3.1.3.89"/>
    </reaction>
</comment>
<evidence type="ECO:0000259" key="8">
    <source>
        <dbReference type="SMART" id="SM00471"/>
    </source>
</evidence>
<protein>
    <recommendedName>
        <fullName evidence="5">5'-deoxynucleotidase</fullName>
        <ecNumber evidence="5">3.1.3.89</ecNumber>
    </recommendedName>
</protein>
<dbReference type="KEGG" id="adin:H7849_01635"/>
<dbReference type="GO" id="GO:0046872">
    <property type="term" value="F:metal ion binding"/>
    <property type="evidence" value="ECO:0007669"/>
    <property type="project" value="UniProtKB-KW"/>
</dbReference>
<dbReference type="Gene3D" id="1.10.3210.10">
    <property type="entry name" value="Hypothetical protein af1432"/>
    <property type="match status" value="1"/>
</dbReference>
<keyword evidence="6" id="KW-0479">Metal-binding</keyword>
<dbReference type="AlphaFoldDB" id="A0A7G8BQB1"/>
<evidence type="ECO:0000256" key="7">
    <source>
        <dbReference type="ARBA" id="ARBA00022801"/>
    </source>
</evidence>
<proteinExistence type="predicted"/>
<name>A0A7G8BQB1_9BACT</name>
<comment type="cofactor">
    <cofactor evidence="3">
        <name>Co(2+)</name>
        <dbReference type="ChEBI" id="CHEBI:48828"/>
    </cofactor>
</comment>
<dbReference type="SUPFAM" id="SSF109604">
    <property type="entry name" value="HD-domain/PDEase-like"/>
    <property type="match status" value="1"/>
</dbReference>
<dbReference type="Pfam" id="PF13023">
    <property type="entry name" value="HD_3"/>
    <property type="match status" value="1"/>
</dbReference>
<reference evidence="9 10" key="1">
    <citation type="submission" date="2020-08" db="EMBL/GenBank/DDBJ databases">
        <title>Edaphobacter telluris sp. nov. and Acidobacterium dinghuensis sp. nov., two acidobacteria isolated from forest soil.</title>
        <authorList>
            <person name="Fu J."/>
            <person name="Qiu L."/>
        </authorList>
    </citation>
    <scope>NUCLEOTIDE SEQUENCE [LARGE SCALE GENOMIC DNA]</scope>
    <source>
        <strain evidence="9">4Y35</strain>
    </source>
</reference>
<evidence type="ECO:0000256" key="2">
    <source>
        <dbReference type="ARBA" id="ARBA00001936"/>
    </source>
</evidence>
<comment type="subunit">
    <text evidence="4">Homodimer.</text>
</comment>
<evidence type="ECO:0000256" key="4">
    <source>
        <dbReference type="ARBA" id="ARBA00011738"/>
    </source>
</evidence>
<evidence type="ECO:0000313" key="10">
    <source>
        <dbReference type="Proteomes" id="UP000515312"/>
    </source>
</evidence>
<dbReference type="GO" id="GO:0002953">
    <property type="term" value="F:5'-deoxynucleotidase activity"/>
    <property type="evidence" value="ECO:0007669"/>
    <property type="project" value="UniProtKB-EC"/>
</dbReference>
<dbReference type="InterPro" id="IPR039356">
    <property type="entry name" value="YfbR/HDDC2"/>
</dbReference>
<dbReference type="InterPro" id="IPR003607">
    <property type="entry name" value="HD/PDEase_dom"/>
</dbReference>
<evidence type="ECO:0000313" key="9">
    <source>
        <dbReference type="EMBL" id="QNI34731.1"/>
    </source>
</evidence>
<keyword evidence="7" id="KW-0378">Hydrolase</keyword>
<dbReference type="EMBL" id="CP060394">
    <property type="protein sequence ID" value="QNI34731.1"/>
    <property type="molecule type" value="Genomic_DNA"/>
</dbReference>
<comment type="cofactor">
    <cofactor evidence="2">
        <name>Mn(2+)</name>
        <dbReference type="ChEBI" id="CHEBI:29035"/>
    </cofactor>
</comment>
<evidence type="ECO:0000256" key="5">
    <source>
        <dbReference type="ARBA" id="ARBA00012964"/>
    </source>
</evidence>
<dbReference type="CDD" id="cd00077">
    <property type="entry name" value="HDc"/>
    <property type="match status" value="1"/>
</dbReference>
<evidence type="ECO:0000256" key="6">
    <source>
        <dbReference type="ARBA" id="ARBA00022723"/>
    </source>
</evidence>
<dbReference type="PANTHER" id="PTHR11845">
    <property type="entry name" value="5'-DEOXYNUCLEOTIDASE HDDC2"/>
    <property type="match status" value="1"/>
</dbReference>
<dbReference type="Proteomes" id="UP000515312">
    <property type="component" value="Chromosome"/>
</dbReference>
<organism evidence="9 10">
    <name type="scientific">Alloacidobacterium dinghuense</name>
    <dbReference type="NCBI Taxonomy" id="2763107"/>
    <lineage>
        <taxon>Bacteria</taxon>
        <taxon>Pseudomonadati</taxon>
        <taxon>Acidobacteriota</taxon>
        <taxon>Terriglobia</taxon>
        <taxon>Terriglobales</taxon>
        <taxon>Acidobacteriaceae</taxon>
        <taxon>Alloacidobacterium</taxon>
    </lineage>
</organism>
<keyword evidence="10" id="KW-1185">Reference proteome</keyword>
<dbReference type="GO" id="GO:0005737">
    <property type="term" value="C:cytoplasm"/>
    <property type="evidence" value="ECO:0007669"/>
    <property type="project" value="TreeGrafter"/>
</dbReference>
<gene>
    <name evidence="9" type="ORF">H7849_01635</name>
</gene>
<dbReference type="InterPro" id="IPR006674">
    <property type="entry name" value="HD_domain"/>
</dbReference>